<proteinExistence type="predicted"/>
<evidence type="ECO:0000313" key="1">
    <source>
        <dbReference type="EMBL" id="KAJ3518171.1"/>
    </source>
</evidence>
<dbReference type="OrthoDB" id="3213671at2759"/>
<protein>
    <submittedName>
        <fullName evidence="1">Uncharacterized protein</fullName>
    </submittedName>
</protein>
<accession>A0A9W8N2T7</accession>
<dbReference type="EMBL" id="JANKHO010000001">
    <property type="protein sequence ID" value="KAJ3518171.1"/>
    <property type="molecule type" value="Genomic_DNA"/>
</dbReference>
<reference evidence="1" key="1">
    <citation type="submission" date="2022-07" db="EMBL/GenBank/DDBJ databases">
        <title>Genome Sequence of Agrocybe chaxingu.</title>
        <authorList>
            <person name="Buettner E."/>
        </authorList>
    </citation>
    <scope>NUCLEOTIDE SEQUENCE</scope>
    <source>
        <strain evidence="1">MP-N11</strain>
    </source>
</reference>
<comment type="caution">
    <text evidence="1">The sequence shown here is derived from an EMBL/GenBank/DDBJ whole genome shotgun (WGS) entry which is preliminary data.</text>
</comment>
<sequence length="250" mass="27737">MQIPTGSGSDWTTKELLAFNIRVANASAPAFFASTKLPPAPVSPTILNNLHIPDGPLSKSDRQFFQYLRAAEHATSGESAVDDFAAFILRMLDYDDEDRVVRLRKEISFYMAGERVGAKADVCVMNDLDYLLLVKEDKRQQSSDDPEPQLIAEAIAAYYQNNFRRTRAGLPALPPILMPGITMVGTAPIFYRIPISPQLLEALVTSTYPKEETIVLRFIPPVANAETYFFDAFKASMNVMQSKVAPQVQG</sequence>
<dbReference type="AlphaFoldDB" id="A0A9W8N2T7"/>
<gene>
    <name evidence="1" type="ORF">NLJ89_g2</name>
</gene>
<name>A0A9W8N2T7_9AGAR</name>
<keyword evidence="2" id="KW-1185">Reference proteome</keyword>
<evidence type="ECO:0000313" key="2">
    <source>
        <dbReference type="Proteomes" id="UP001148786"/>
    </source>
</evidence>
<organism evidence="1 2">
    <name type="scientific">Agrocybe chaxingu</name>
    <dbReference type="NCBI Taxonomy" id="84603"/>
    <lineage>
        <taxon>Eukaryota</taxon>
        <taxon>Fungi</taxon>
        <taxon>Dikarya</taxon>
        <taxon>Basidiomycota</taxon>
        <taxon>Agaricomycotina</taxon>
        <taxon>Agaricomycetes</taxon>
        <taxon>Agaricomycetidae</taxon>
        <taxon>Agaricales</taxon>
        <taxon>Agaricineae</taxon>
        <taxon>Strophariaceae</taxon>
        <taxon>Agrocybe</taxon>
    </lineage>
</organism>
<dbReference type="Proteomes" id="UP001148786">
    <property type="component" value="Unassembled WGS sequence"/>
</dbReference>